<evidence type="ECO:0000256" key="1">
    <source>
        <dbReference type="SAM" id="MobiDB-lite"/>
    </source>
</evidence>
<evidence type="ECO:0000313" key="2">
    <source>
        <dbReference type="EMBL" id="OGG51141.1"/>
    </source>
</evidence>
<dbReference type="InterPro" id="IPR036380">
    <property type="entry name" value="Isochorismatase-like_sf"/>
</dbReference>
<gene>
    <name evidence="2" type="ORF">A3F84_14450</name>
</gene>
<reference evidence="2 3" key="1">
    <citation type="journal article" date="2016" name="Nat. Commun.">
        <title>Thousands of microbial genomes shed light on interconnected biogeochemical processes in an aquifer system.</title>
        <authorList>
            <person name="Anantharaman K."/>
            <person name="Brown C.T."/>
            <person name="Hug L.A."/>
            <person name="Sharon I."/>
            <person name="Castelle C.J."/>
            <person name="Probst A.J."/>
            <person name="Thomas B.C."/>
            <person name="Singh A."/>
            <person name="Wilkins M.J."/>
            <person name="Karaoz U."/>
            <person name="Brodie E.L."/>
            <person name="Williams K.H."/>
            <person name="Hubbard S.S."/>
            <person name="Banfield J.F."/>
        </authorList>
    </citation>
    <scope>NUCLEOTIDE SEQUENCE [LARGE SCALE GENOMIC DNA]</scope>
    <source>
        <strain evidence="3">RIFCSPLOWO2_12_FULL_64_10</strain>
    </source>
</reference>
<protein>
    <recommendedName>
        <fullName evidence="4">Isochorismatase-like domain-containing protein</fullName>
    </recommendedName>
</protein>
<organism evidence="2 3">
    <name type="scientific">Handelsmanbacteria sp. (strain RIFCSPLOWO2_12_FULL_64_10)</name>
    <dbReference type="NCBI Taxonomy" id="1817868"/>
    <lineage>
        <taxon>Bacteria</taxon>
        <taxon>Candidatus Handelsmaniibacteriota</taxon>
    </lineage>
</organism>
<dbReference type="SUPFAM" id="SSF52499">
    <property type="entry name" value="Isochorismatase-like hydrolases"/>
    <property type="match status" value="1"/>
</dbReference>
<comment type="caution">
    <text evidence="2">The sequence shown here is derived from an EMBL/GenBank/DDBJ whole genome shotgun (WGS) entry which is preliminary data.</text>
</comment>
<evidence type="ECO:0008006" key="4">
    <source>
        <dbReference type="Google" id="ProtNLM"/>
    </source>
</evidence>
<sequence>MSTILELPTWYYRQFPCDYSKGERATEGILGWAQRVCRIPKEQAALVLMHLWNIGFPGGPAWGAGVPQQVRRDAQEFVGRCVKVFSTALPPVLGAARSCGLTVVHVASGRGYAERYPQYQRTLSEVTTPAPAPPEGVIRPRDADVPTTDERFGPGFSGVAESDALDFPKGLGPEGDDLVAVTTHELNTLLRNRRIWHLTYCGFAINWCLWHSPGGMVDMRRLGYTCGCIKQGTVAVESKESVASLGNHAYSMWKTAHMFGFVADDHDFIQACQKGT</sequence>
<name>A0A1F6CQ42_HANXR</name>
<proteinExistence type="predicted"/>
<dbReference type="Proteomes" id="UP000178606">
    <property type="component" value="Unassembled WGS sequence"/>
</dbReference>
<dbReference type="AlphaFoldDB" id="A0A1F6CQ42"/>
<dbReference type="Gene3D" id="3.40.50.850">
    <property type="entry name" value="Isochorismatase-like"/>
    <property type="match status" value="1"/>
</dbReference>
<dbReference type="EMBL" id="MFKF01000194">
    <property type="protein sequence ID" value="OGG51141.1"/>
    <property type="molecule type" value="Genomic_DNA"/>
</dbReference>
<evidence type="ECO:0000313" key="3">
    <source>
        <dbReference type="Proteomes" id="UP000178606"/>
    </source>
</evidence>
<accession>A0A1F6CQ42</accession>
<feature type="region of interest" description="Disordered" evidence="1">
    <location>
        <begin position="125"/>
        <end position="145"/>
    </location>
</feature>